<dbReference type="EMBL" id="CP136602">
    <property type="protein sequence ID" value="WOH46224.1"/>
    <property type="molecule type" value="Genomic_DNA"/>
</dbReference>
<reference evidence="1 2" key="1">
    <citation type="submission" date="2023-10" db="EMBL/GenBank/DDBJ databases">
        <title>SFO-1, KPC-2, NDM-1 were first reported in Portuguese citrobacter collected clinically.</title>
        <authorList>
            <person name="Guo K."/>
        </authorList>
    </citation>
    <scope>NUCLEOTIDE SEQUENCE [LARGE SCALE GENOMIC DNA]</scope>
    <source>
        <strain evidence="1 2">L2724hy</strain>
        <plasmid evidence="1 2">p1-L2724hy</plasmid>
    </source>
</reference>
<protein>
    <recommendedName>
        <fullName evidence="3">Fimbrial protein</fullName>
    </recommendedName>
</protein>
<evidence type="ECO:0008006" key="3">
    <source>
        <dbReference type="Google" id="ProtNLM"/>
    </source>
</evidence>
<organism evidence="1 2">
    <name type="scientific">Citrobacter portucalensis</name>
    <dbReference type="NCBI Taxonomy" id="1639133"/>
    <lineage>
        <taxon>Bacteria</taxon>
        <taxon>Pseudomonadati</taxon>
        <taxon>Pseudomonadota</taxon>
        <taxon>Gammaproteobacteria</taxon>
        <taxon>Enterobacterales</taxon>
        <taxon>Enterobacteriaceae</taxon>
        <taxon>Citrobacter</taxon>
        <taxon>Citrobacter freundii complex</taxon>
    </lineage>
</organism>
<dbReference type="RefSeq" id="WP_326926114.1">
    <property type="nucleotide sequence ID" value="NZ_CP136602.1"/>
</dbReference>
<keyword evidence="2" id="KW-1185">Reference proteome</keyword>
<accession>A0ABZ0HAV9</accession>
<proteinExistence type="predicted"/>
<name>A0ABZ0HAV9_9ENTR</name>
<gene>
    <name evidence="1" type="ORF">RY846_25960</name>
</gene>
<evidence type="ECO:0000313" key="2">
    <source>
        <dbReference type="Proteomes" id="UP001302613"/>
    </source>
</evidence>
<evidence type="ECO:0000313" key="1">
    <source>
        <dbReference type="EMBL" id="WOH46224.1"/>
    </source>
</evidence>
<dbReference type="Proteomes" id="UP001302613">
    <property type="component" value="Plasmid p1-L2724hy"/>
</dbReference>
<keyword evidence="1" id="KW-0614">Plasmid</keyword>
<sequence>MFPGQCGNTAFFFKSQPDQFHFEFRGIVFPGKSFFSAHEVSTCKISGCLSYRILDSGPDGTQTTLTNNLVRLENLKTLAVNASLKTSDNTPLAVLYASQLRKKDGSIATGLQDAVLTVRKDAAFGVTVNGVSAMPGESKELQLDLGLGDSRSFPIFPAVSGLTGRSEFMINIEELK</sequence>
<geneLocation type="plasmid" evidence="1 2">
    <name>p1-L2724hy</name>
</geneLocation>